<evidence type="ECO:0000256" key="4">
    <source>
        <dbReference type="ARBA" id="ARBA00022618"/>
    </source>
</evidence>
<feature type="active site" description="O-(3'-phospho-DNA)-tyrosine intermediate" evidence="10">
    <location>
        <position position="284"/>
    </location>
</feature>
<comment type="caution">
    <text evidence="14">The sequence shown here is derived from an EMBL/GenBank/DDBJ whole genome shotgun (WGS) entry which is preliminary data.</text>
</comment>
<evidence type="ECO:0000256" key="8">
    <source>
        <dbReference type="ARBA" id="ARBA00023172"/>
    </source>
</evidence>
<dbReference type="PROSITE" id="PS51898">
    <property type="entry name" value="TYR_RECOMBINASE"/>
    <property type="match status" value="1"/>
</dbReference>
<comment type="similarity">
    <text evidence="2 10">Belongs to the 'phage' integrase family. XerC subfamily.</text>
</comment>
<dbReference type="CDD" id="cd00798">
    <property type="entry name" value="INT_XerDC_C"/>
    <property type="match status" value="1"/>
</dbReference>
<accession>A0A158K6C7</accession>
<keyword evidence="4 10" id="KW-0132">Cell division</keyword>
<dbReference type="InterPro" id="IPR011931">
    <property type="entry name" value="Recomb_XerC"/>
</dbReference>
<dbReference type="InterPro" id="IPR044068">
    <property type="entry name" value="CB"/>
</dbReference>
<dbReference type="OrthoDB" id="9801717at2"/>
<dbReference type="InterPro" id="IPR002104">
    <property type="entry name" value="Integrase_catalytic"/>
</dbReference>
<dbReference type="Pfam" id="PF02899">
    <property type="entry name" value="Phage_int_SAM_1"/>
    <property type="match status" value="1"/>
</dbReference>
<evidence type="ECO:0000313" key="14">
    <source>
        <dbReference type="EMBL" id="SAL76682.1"/>
    </source>
</evidence>
<dbReference type="InterPro" id="IPR011010">
    <property type="entry name" value="DNA_brk_join_enz"/>
</dbReference>
<keyword evidence="7 10" id="KW-0238">DNA-binding</keyword>
<dbReference type="InterPro" id="IPR004107">
    <property type="entry name" value="Integrase_SAM-like_N"/>
</dbReference>
<evidence type="ECO:0000256" key="5">
    <source>
        <dbReference type="ARBA" id="ARBA00022829"/>
    </source>
</evidence>
<feature type="active site" evidence="10">
    <location>
        <position position="252"/>
    </location>
</feature>
<keyword evidence="3 10" id="KW-0963">Cytoplasm</keyword>
<dbReference type="RefSeq" id="WP_087647084.1">
    <property type="nucleotide sequence ID" value="NZ_FCON02000067.1"/>
</dbReference>
<evidence type="ECO:0000256" key="9">
    <source>
        <dbReference type="ARBA" id="ARBA00023306"/>
    </source>
</evidence>
<comment type="subunit">
    <text evidence="10">Forms a cyclic heterotetrameric complex composed of two molecules of XerC and two molecules of XerD.</text>
</comment>
<dbReference type="PROSITE" id="PS51900">
    <property type="entry name" value="CB"/>
    <property type="match status" value="1"/>
</dbReference>
<evidence type="ECO:0000256" key="6">
    <source>
        <dbReference type="ARBA" id="ARBA00022908"/>
    </source>
</evidence>
<evidence type="ECO:0000259" key="13">
    <source>
        <dbReference type="PROSITE" id="PS51900"/>
    </source>
</evidence>
<keyword evidence="8 10" id="KW-0233">DNA recombination</keyword>
<keyword evidence="5 10" id="KW-0159">Chromosome partition</keyword>
<gene>
    <name evidence="10" type="primary">xerC</name>
    <name evidence="14" type="ORF">AWB68_05033</name>
</gene>
<dbReference type="GO" id="GO:0009037">
    <property type="term" value="F:tyrosine-based site-specific recombinase activity"/>
    <property type="evidence" value="ECO:0007669"/>
    <property type="project" value="UniProtKB-UniRule"/>
</dbReference>
<dbReference type="Pfam" id="PF00589">
    <property type="entry name" value="Phage_integrase"/>
    <property type="match status" value="1"/>
</dbReference>
<feature type="active site" evidence="10">
    <location>
        <position position="180"/>
    </location>
</feature>
<evidence type="ECO:0000256" key="11">
    <source>
        <dbReference type="NCBIfam" id="TIGR02224"/>
    </source>
</evidence>
<evidence type="ECO:0000256" key="1">
    <source>
        <dbReference type="ARBA" id="ARBA00004496"/>
    </source>
</evidence>
<comment type="function">
    <text evidence="10">Site-specific tyrosine recombinase, which acts by catalyzing the cutting and rejoining of the recombining DNA molecules. The XerC-XerD complex is essential to convert dimers of the bacterial chromosome into monomers to permit their segregation at cell division. It also contributes to the segregational stability of plasmids.</text>
</comment>
<keyword evidence="9 10" id="KW-0131">Cell cycle</keyword>
<dbReference type="GO" id="GO:0006313">
    <property type="term" value="P:DNA transposition"/>
    <property type="evidence" value="ECO:0007669"/>
    <property type="project" value="UniProtKB-UniRule"/>
</dbReference>
<organism evidence="14 15">
    <name type="scientific">Caballeronia choica</name>
    <dbReference type="NCBI Taxonomy" id="326476"/>
    <lineage>
        <taxon>Bacteria</taxon>
        <taxon>Pseudomonadati</taxon>
        <taxon>Pseudomonadota</taxon>
        <taxon>Betaproteobacteria</taxon>
        <taxon>Burkholderiales</taxon>
        <taxon>Burkholderiaceae</taxon>
        <taxon>Caballeronia</taxon>
    </lineage>
</organism>
<keyword evidence="15" id="KW-1185">Reference proteome</keyword>
<dbReference type="Gene3D" id="1.10.150.130">
    <property type="match status" value="1"/>
</dbReference>
<dbReference type="HAMAP" id="MF_01808">
    <property type="entry name" value="Recomb_XerC_XerD"/>
    <property type="match status" value="1"/>
</dbReference>
<dbReference type="InterPro" id="IPR010998">
    <property type="entry name" value="Integrase_recombinase_N"/>
</dbReference>
<dbReference type="EMBL" id="FCON02000067">
    <property type="protein sequence ID" value="SAL76682.1"/>
    <property type="molecule type" value="Genomic_DNA"/>
</dbReference>
<comment type="subcellular location">
    <subcellularLocation>
        <location evidence="1 10">Cytoplasm</location>
    </subcellularLocation>
</comment>
<protein>
    <recommendedName>
        <fullName evidence="10 11">Tyrosine recombinase XerC</fullName>
    </recommendedName>
</protein>
<dbReference type="Gene3D" id="1.10.443.10">
    <property type="entry name" value="Intergrase catalytic core"/>
    <property type="match status" value="1"/>
</dbReference>
<proteinExistence type="inferred from homology"/>
<dbReference type="GO" id="GO:0007059">
    <property type="term" value="P:chromosome segregation"/>
    <property type="evidence" value="ECO:0007669"/>
    <property type="project" value="UniProtKB-UniRule"/>
</dbReference>
<feature type="active site" evidence="10">
    <location>
        <position position="275"/>
    </location>
</feature>
<sequence>MNAADPVADYLSMLEHERRLSEHTLRGYTHELDELKKLANGRALETLTATDMRGAVSRAHSGGLSARSIAHRLSAWRAFYRWLAQRVEMAANPVATVRAPKRAKTLPKALSVDDANALMDAPQAGTPEALRDHAILELFYSSGLRLAELVNLDVYYVDTEGHRSIGWLDLPNTEVTVLGKGGRRRSVPVGRKAIDALRAWIDVRGQFVKLDPHALFLSVRGNRMSPNVVRERVKRMALLAGIPSNVHPHVLRHSFATHVLQSSGDLRAVQELLGHANITATQVYTSLDFQHLARVYDSAHPRAKKRD</sequence>
<dbReference type="AlphaFoldDB" id="A0A158K6C7"/>
<dbReference type="PANTHER" id="PTHR30349:SF81">
    <property type="entry name" value="TYROSINE RECOMBINASE XERC"/>
    <property type="match status" value="1"/>
</dbReference>
<feature type="active site" evidence="10">
    <location>
        <position position="249"/>
    </location>
</feature>
<dbReference type="NCBIfam" id="TIGR02224">
    <property type="entry name" value="recomb_XerC"/>
    <property type="match status" value="1"/>
</dbReference>
<dbReference type="GO" id="GO:0003677">
    <property type="term" value="F:DNA binding"/>
    <property type="evidence" value="ECO:0007669"/>
    <property type="project" value="UniProtKB-UniRule"/>
</dbReference>
<feature type="domain" description="Core-binding (CB)" evidence="13">
    <location>
        <begin position="1"/>
        <end position="84"/>
    </location>
</feature>
<evidence type="ECO:0000256" key="7">
    <source>
        <dbReference type="ARBA" id="ARBA00023125"/>
    </source>
</evidence>
<evidence type="ECO:0000259" key="12">
    <source>
        <dbReference type="PROSITE" id="PS51898"/>
    </source>
</evidence>
<keyword evidence="6 10" id="KW-0229">DNA integration</keyword>
<dbReference type="InterPro" id="IPR013762">
    <property type="entry name" value="Integrase-like_cat_sf"/>
</dbReference>
<dbReference type="GO" id="GO:0051301">
    <property type="term" value="P:cell division"/>
    <property type="evidence" value="ECO:0007669"/>
    <property type="project" value="UniProtKB-UniRule"/>
</dbReference>
<dbReference type="PANTHER" id="PTHR30349">
    <property type="entry name" value="PHAGE INTEGRASE-RELATED"/>
    <property type="match status" value="1"/>
</dbReference>
<feature type="active site" evidence="10">
    <location>
        <position position="145"/>
    </location>
</feature>
<name>A0A158K6C7_9BURK</name>
<reference evidence="14" key="1">
    <citation type="submission" date="2016-01" db="EMBL/GenBank/DDBJ databases">
        <authorList>
            <person name="Peeters C."/>
        </authorList>
    </citation>
    <scope>NUCLEOTIDE SEQUENCE [LARGE SCALE GENOMIC DNA]</scope>
    <source>
        <strain evidence="14">LMG 22940</strain>
    </source>
</reference>
<feature type="domain" description="Tyr recombinase" evidence="12">
    <location>
        <begin position="105"/>
        <end position="297"/>
    </location>
</feature>
<dbReference type="GO" id="GO:0005737">
    <property type="term" value="C:cytoplasm"/>
    <property type="evidence" value="ECO:0007669"/>
    <property type="project" value="UniProtKB-SubCell"/>
</dbReference>
<evidence type="ECO:0000256" key="3">
    <source>
        <dbReference type="ARBA" id="ARBA00022490"/>
    </source>
</evidence>
<evidence type="ECO:0000256" key="10">
    <source>
        <dbReference type="HAMAP-Rule" id="MF_01808"/>
    </source>
</evidence>
<evidence type="ECO:0000313" key="15">
    <source>
        <dbReference type="Proteomes" id="UP000054770"/>
    </source>
</evidence>
<dbReference type="SUPFAM" id="SSF56349">
    <property type="entry name" value="DNA breaking-rejoining enzymes"/>
    <property type="match status" value="1"/>
</dbReference>
<dbReference type="Proteomes" id="UP000054770">
    <property type="component" value="Unassembled WGS sequence"/>
</dbReference>
<dbReference type="InterPro" id="IPR050090">
    <property type="entry name" value="Tyrosine_recombinase_XerCD"/>
</dbReference>
<dbReference type="SUPFAM" id="SSF47823">
    <property type="entry name" value="lambda integrase-like, N-terminal domain"/>
    <property type="match status" value="1"/>
</dbReference>
<evidence type="ECO:0000256" key="2">
    <source>
        <dbReference type="ARBA" id="ARBA00006657"/>
    </source>
</evidence>
<dbReference type="InterPro" id="IPR023009">
    <property type="entry name" value="Tyrosine_recombinase_XerC/XerD"/>
</dbReference>